<reference evidence="1" key="1">
    <citation type="submission" date="2021-08" db="EMBL/GenBank/DDBJ databases">
        <title>The first chromosome-level gecko genome reveals the dynamic sex chromosomes of Neotropical dwarf geckos (Sphaerodactylidae: Sphaerodactylus).</title>
        <authorList>
            <person name="Pinto B.J."/>
            <person name="Keating S.E."/>
            <person name="Gamble T."/>
        </authorList>
    </citation>
    <scope>NUCLEOTIDE SEQUENCE</scope>
    <source>
        <strain evidence="1">TG3544</strain>
    </source>
</reference>
<accession>A0ACB8EAP9</accession>
<dbReference type="EMBL" id="CM037627">
    <property type="protein sequence ID" value="KAH7989137.1"/>
    <property type="molecule type" value="Genomic_DNA"/>
</dbReference>
<name>A0ACB8EAP9_9SAUR</name>
<comment type="caution">
    <text evidence="1">The sequence shown here is derived from an EMBL/GenBank/DDBJ whole genome shotgun (WGS) entry which is preliminary data.</text>
</comment>
<gene>
    <name evidence="1" type="ORF">K3G42_003533</name>
</gene>
<evidence type="ECO:0000313" key="2">
    <source>
        <dbReference type="Proteomes" id="UP000827872"/>
    </source>
</evidence>
<evidence type="ECO:0000313" key="1">
    <source>
        <dbReference type="EMBL" id="KAH7989137.1"/>
    </source>
</evidence>
<dbReference type="Proteomes" id="UP000827872">
    <property type="component" value="Linkage Group LG14"/>
</dbReference>
<sequence length="126" mass="14221">MCEQAARYCRESVHRLLRKQQPQIGGLDGLLRWIVTKMSDQTSLPDRELLQEAAGHAACAPEQRKGASVILDHLIFNTIEQLIHIRFKLRAAMFLLSVQVKHHGDIFAPGLQLLLLALQPGQLFCE</sequence>
<keyword evidence="2" id="KW-1185">Reference proteome</keyword>
<organism evidence="1 2">
    <name type="scientific">Sphaerodactylus townsendi</name>
    <dbReference type="NCBI Taxonomy" id="933632"/>
    <lineage>
        <taxon>Eukaryota</taxon>
        <taxon>Metazoa</taxon>
        <taxon>Chordata</taxon>
        <taxon>Craniata</taxon>
        <taxon>Vertebrata</taxon>
        <taxon>Euteleostomi</taxon>
        <taxon>Lepidosauria</taxon>
        <taxon>Squamata</taxon>
        <taxon>Bifurcata</taxon>
        <taxon>Gekkota</taxon>
        <taxon>Sphaerodactylidae</taxon>
        <taxon>Sphaerodactylus</taxon>
    </lineage>
</organism>
<protein>
    <submittedName>
        <fullName evidence="1">Uncharacterized protein</fullName>
    </submittedName>
</protein>
<proteinExistence type="predicted"/>